<dbReference type="EMBL" id="VYZN01000042">
    <property type="protein sequence ID" value="KAE9530771.1"/>
    <property type="molecule type" value="Genomic_DNA"/>
</dbReference>
<gene>
    <name evidence="1" type="ORF">AGLY_011233</name>
</gene>
<reference evidence="1 2" key="1">
    <citation type="submission" date="2019-08" db="EMBL/GenBank/DDBJ databases">
        <title>The genome of the soybean aphid Biotype 1, its phylome, world population structure and adaptation to the North American continent.</title>
        <authorList>
            <person name="Giordano R."/>
            <person name="Donthu R.K."/>
            <person name="Hernandez A.G."/>
            <person name="Wright C.L."/>
            <person name="Zimin A.V."/>
        </authorList>
    </citation>
    <scope>NUCLEOTIDE SEQUENCE [LARGE SCALE GENOMIC DNA]</scope>
    <source>
        <tissue evidence="1">Whole aphids</tissue>
    </source>
</reference>
<evidence type="ECO:0000313" key="2">
    <source>
        <dbReference type="Proteomes" id="UP000475862"/>
    </source>
</evidence>
<dbReference type="OrthoDB" id="6624926at2759"/>
<comment type="caution">
    <text evidence="1">The sequence shown here is derived from an EMBL/GenBank/DDBJ whole genome shotgun (WGS) entry which is preliminary data.</text>
</comment>
<evidence type="ECO:0000313" key="1">
    <source>
        <dbReference type="EMBL" id="KAE9530771.1"/>
    </source>
</evidence>
<dbReference type="Proteomes" id="UP000475862">
    <property type="component" value="Unassembled WGS sequence"/>
</dbReference>
<proteinExistence type="predicted"/>
<dbReference type="AlphaFoldDB" id="A0A6G0TF04"/>
<accession>A0A6G0TF04</accession>
<protein>
    <submittedName>
        <fullName evidence="1">Uncharacterized protein</fullName>
    </submittedName>
</protein>
<organism evidence="1 2">
    <name type="scientific">Aphis glycines</name>
    <name type="common">Soybean aphid</name>
    <dbReference type="NCBI Taxonomy" id="307491"/>
    <lineage>
        <taxon>Eukaryota</taxon>
        <taxon>Metazoa</taxon>
        <taxon>Ecdysozoa</taxon>
        <taxon>Arthropoda</taxon>
        <taxon>Hexapoda</taxon>
        <taxon>Insecta</taxon>
        <taxon>Pterygota</taxon>
        <taxon>Neoptera</taxon>
        <taxon>Paraneoptera</taxon>
        <taxon>Hemiptera</taxon>
        <taxon>Sternorrhyncha</taxon>
        <taxon>Aphidomorpha</taxon>
        <taxon>Aphidoidea</taxon>
        <taxon>Aphididae</taxon>
        <taxon>Aphidini</taxon>
        <taxon>Aphis</taxon>
        <taxon>Aphis</taxon>
    </lineage>
</organism>
<keyword evidence="2" id="KW-1185">Reference proteome</keyword>
<name>A0A6G0TF04_APHGL</name>
<sequence>MHAGLQHLLASLRRRYWICFRWKIKTATQLTGSLPAASVNPSPAFHFKYLLKAPGAGYLLRNINCFEILKRYIILVYESPVAKKRSVTASRTFGGIDTLRNQRCKNKSSDLLLNISKHSSTSSSSQESFSTDMFDSPGGRNILLSMDNEYAVPYGLLINSGIFKGGMGRGNCPGQHLFGGQFENTFKANLKRELITPVVAIGNIMSYPTLQDNQT</sequence>